<organism evidence="2 3">
    <name type="scientific">Streptomyces daghestanicus</name>
    <dbReference type="NCBI Taxonomy" id="66885"/>
    <lineage>
        <taxon>Bacteria</taxon>
        <taxon>Bacillati</taxon>
        <taxon>Actinomycetota</taxon>
        <taxon>Actinomycetes</taxon>
        <taxon>Kitasatosporales</taxon>
        <taxon>Streptomycetaceae</taxon>
        <taxon>Streptomyces</taxon>
    </lineage>
</organism>
<name>A0ABQ3Q109_9ACTN</name>
<accession>A0ABQ3Q109</accession>
<keyword evidence="1" id="KW-0812">Transmembrane</keyword>
<evidence type="ECO:0000313" key="2">
    <source>
        <dbReference type="EMBL" id="GHI30973.1"/>
    </source>
</evidence>
<evidence type="ECO:0000256" key="1">
    <source>
        <dbReference type="SAM" id="Phobius"/>
    </source>
</evidence>
<keyword evidence="3" id="KW-1185">Reference proteome</keyword>
<feature type="transmembrane region" description="Helical" evidence="1">
    <location>
        <begin position="100"/>
        <end position="117"/>
    </location>
</feature>
<evidence type="ECO:0000313" key="3">
    <source>
        <dbReference type="Proteomes" id="UP001052655"/>
    </source>
</evidence>
<feature type="transmembrane region" description="Helical" evidence="1">
    <location>
        <begin position="42"/>
        <end position="59"/>
    </location>
</feature>
<dbReference type="Proteomes" id="UP001052655">
    <property type="component" value="Unassembled WGS sequence"/>
</dbReference>
<comment type="caution">
    <text evidence="2">The sequence shown here is derived from an EMBL/GenBank/DDBJ whole genome shotgun (WGS) entry which is preliminary data.</text>
</comment>
<proteinExistence type="predicted"/>
<keyword evidence="1" id="KW-0472">Membrane</keyword>
<evidence type="ECO:0008006" key="4">
    <source>
        <dbReference type="Google" id="ProtNLM"/>
    </source>
</evidence>
<keyword evidence="1" id="KW-1133">Transmembrane helix</keyword>
<feature type="transmembrane region" description="Helical" evidence="1">
    <location>
        <begin position="123"/>
        <end position="142"/>
    </location>
</feature>
<protein>
    <recommendedName>
        <fullName evidence="4">Integral membrane protein</fullName>
    </recommendedName>
</protein>
<sequence>MGAARSRRPRWASYAEGAAPAGRGHVVRMTLARSLPDSAAEWWIVTGVVAFYALCRWFLAWREVRRNGDPHAVRAAFAEEDDPVAVRATMTGGFASYRQFLGFLGSALVVGVVAVTTEGTARVVLLSTLVPVPVAALACLDFRQARKAREGRRAGRATVSMSGRLDRRASD</sequence>
<gene>
    <name evidence="2" type="ORF">Sdagh_27030</name>
</gene>
<reference evidence="2" key="1">
    <citation type="submission" date="2024-05" db="EMBL/GenBank/DDBJ databases">
        <title>Whole genome shotgun sequence of Streptomyces daghestanicus NBRC 12762.</title>
        <authorList>
            <person name="Komaki H."/>
            <person name="Tamura T."/>
        </authorList>
    </citation>
    <scope>NUCLEOTIDE SEQUENCE</scope>
    <source>
        <strain evidence="2">NBRC 12762</strain>
    </source>
</reference>
<dbReference type="EMBL" id="BNDX01000008">
    <property type="protein sequence ID" value="GHI30973.1"/>
    <property type="molecule type" value="Genomic_DNA"/>
</dbReference>